<sequence length="100" mass="10753">MNLHIRGSPPGLFSLLGFSSSTTLLLRFQLLDGVCLIVVPPVLGVAVDYFHAILPSAERRPKGNILTAHDFGLLPQQSKTDNRSSMNLSVTAVLIAICLP</sequence>
<name>A0A8T1M8J3_CLOSI</name>
<dbReference type="AlphaFoldDB" id="A0A8T1M8J3"/>
<dbReference type="Proteomes" id="UP000286415">
    <property type="component" value="Unassembled WGS sequence"/>
</dbReference>
<organism evidence="1 2">
    <name type="scientific">Clonorchis sinensis</name>
    <name type="common">Chinese liver fluke</name>
    <dbReference type="NCBI Taxonomy" id="79923"/>
    <lineage>
        <taxon>Eukaryota</taxon>
        <taxon>Metazoa</taxon>
        <taxon>Spiralia</taxon>
        <taxon>Lophotrochozoa</taxon>
        <taxon>Platyhelminthes</taxon>
        <taxon>Trematoda</taxon>
        <taxon>Digenea</taxon>
        <taxon>Opisthorchiida</taxon>
        <taxon>Opisthorchiata</taxon>
        <taxon>Opisthorchiidae</taxon>
        <taxon>Clonorchis</taxon>
    </lineage>
</organism>
<evidence type="ECO:0000313" key="1">
    <source>
        <dbReference type="EMBL" id="KAG5445166.1"/>
    </source>
</evidence>
<gene>
    <name evidence="1" type="ORF">CSKR_203174</name>
</gene>
<dbReference type="EMBL" id="NIRI02000056">
    <property type="protein sequence ID" value="KAG5445166.1"/>
    <property type="molecule type" value="Genomic_DNA"/>
</dbReference>
<proteinExistence type="predicted"/>
<reference evidence="1 2" key="2">
    <citation type="journal article" date="2021" name="Genomics">
        <title>High-quality reference genome for Clonorchis sinensis.</title>
        <authorList>
            <person name="Young N.D."/>
            <person name="Stroehlein A.J."/>
            <person name="Kinkar L."/>
            <person name="Wang T."/>
            <person name="Sohn W.M."/>
            <person name="Chang B.C.H."/>
            <person name="Kaur P."/>
            <person name="Weisz D."/>
            <person name="Dudchenko O."/>
            <person name="Aiden E.L."/>
            <person name="Korhonen P.K."/>
            <person name="Gasser R.B."/>
        </authorList>
    </citation>
    <scope>NUCLEOTIDE SEQUENCE [LARGE SCALE GENOMIC DNA]</scope>
    <source>
        <strain evidence="1">Cs-k2</strain>
    </source>
</reference>
<protein>
    <submittedName>
        <fullName evidence="1">Uncharacterized protein</fullName>
    </submittedName>
</protein>
<accession>A0A8T1M8J3</accession>
<comment type="caution">
    <text evidence="1">The sequence shown here is derived from an EMBL/GenBank/DDBJ whole genome shotgun (WGS) entry which is preliminary data.</text>
</comment>
<reference evidence="1 2" key="1">
    <citation type="journal article" date="2018" name="Biotechnol. Adv.">
        <title>Improved genomic resources and new bioinformatic workflow for the carcinogenic parasite Clonorchis sinensis: Biotechnological implications.</title>
        <authorList>
            <person name="Wang D."/>
            <person name="Korhonen P.K."/>
            <person name="Gasser R.B."/>
            <person name="Young N.D."/>
        </authorList>
    </citation>
    <scope>NUCLEOTIDE SEQUENCE [LARGE SCALE GENOMIC DNA]</scope>
    <source>
        <strain evidence="1">Cs-k2</strain>
    </source>
</reference>
<keyword evidence="2" id="KW-1185">Reference proteome</keyword>
<evidence type="ECO:0000313" key="2">
    <source>
        <dbReference type="Proteomes" id="UP000286415"/>
    </source>
</evidence>